<keyword evidence="3" id="KW-1185">Reference proteome</keyword>
<dbReference type="EMBL" id="CP061800">
    <property type="protein sequence ID" value="QTA91189.1"/>
    <property type="molecule type" value="Genomic_DNA"/>
</dbReference>
<dbReference type="KEGG" id="dmm:dnm_072540"/>
<protein>
    <submittedName>
        <fullName evidence="2">Uncharacterized protein</fullName>
    </submittedName>
</protein>
<organism evidence="2 3">
    <name type="scientific">Desulfonema magnum</name>
    <dbReference type="NCBI Taxonomy" id="45655"/>
    <lineage>
        <taxon>Bacteria</taxon>
        <taxon>Pseudomonadati</taxon>
        <taxon>Thermodesulfobacteriota</taxon>
        <taxon>Desulfobacteria</taxon>
        <taxon>Desulfobacterales</taxon>
        <taxon>Desulfococcaceae</taxon>
        <taxon>Desulfonema</taxon>
    </lineage>
</organism>
<accession>A0A975BSX0</accession>
<evidence type="ECO:0000313" key="2">
    <source>
        <dbReference type="EMBL" id="QTA91189.1"/>
    </source>
</evidence>
<feature type="region of interest" description="Disordered" evidence="1">
    <location>
        <begin position="8"/>
        <end position="32"/>
    </location>
</feature>
<reference evidence="2" key="1">
    <citation type="journal article" date="2021" name="Microb. Physiol.">
        <title>Proteogenomic Insights into the Physiology of Marine, Sulfate-Reducing, Filamentous Desulfonema limicola and Desulfonema magnum.</title>
        <authorList>
            <person name="Schnaars V."/>
            <person name="Wohlbrand L."/>
            <person name="Scheve S."/>
            <person name="Hinrichs C."/>
            <person name="Reinhardt R."/>
            <person name="Rabus R."/>
        </authorList>
    </citation>
    <scope>NUCLEOTIDE SEQUENCE</scope>
    <source>
        <strain evidence="2">4be13</strain>
    </source>
</reference>
<dbReference type="AlphaFoldDB" id="A0A975BSX0"/>
<evidence type="ECO:0000313" key="3">
    <source>
        <dbReference type="Proteomes" id="UP000663722"/>
    </source>
</evidence>
<dbReference type="Proteomes" id="UP000663722">
    <property type="component" value="Chromosome"/>
</dbReference>
<feature type="compositionally biased region" description="Basic and acidic residues" evidence="1">
    <location>
        <begin position="18"/>
        <end position="32"/>
    </location>
</feature>
<sequence length="65" mass="7654">MIKFFCHSCESRNPPPPDSRKRQKTDSVERNDKLFGQTASKNLYIEFKKFARLAEEIRKHGEKIA</sequence>
<proteinExistence type="predicted"/>
<evidence type="ECO:0000256" key="1">
    <source>
        <dbReference type="SAM" id="MobiDB-lite"/>
    </source>
</evidence>
<gene>
    <name evidence="2" type="ORF">dnm_072540</name>
</gene>
<name>A0A975BSX0_9BACT</name>